<reference evidence="2 3" key="1">
    <citation type="submission" date="2019-05" db="EMBL/GenBank/DDBJ databases">
        <authorList>
            <person name="Lee S.D."/>
        </authorList>
    </citation>
    <scope>NUCLEOTIDE SEQUENCE [LARGE SCALE GENOMIC DNA]</scope>
    <source>
        <strain evidence="2 3">YC2-7</strain>
    </source>
</reference>
<dbReference type="Proteomes" id="UP000535543">
    <property type="component" value="Unassembled WGS sequence"/>
</dbReference>
<protein>
    <submittedName>
        <fullName evidence="2">Nuclear transport factor 2 family protein</fullName>
    </submittedName>
</protein>
<dbReference type="SUPFAM" id="SSF54427">
    <property type="entry name" value="NTF2-like"/>
    <property type="match status" value="1"/>
</dbReference>
<dbReference type="InterPro" id="IPR032710">
    <property type="entry name" value="NTF2-like_dom_sf"/>
</dbReference>
<evidence type="ECO:0000259" key="1">
    <source>
        <dbReference type="Pfam" id="PF12680"/>
    </source>
</evidence>
<dbReference type="EMBL" id="VCQU01000015">
    <property type="protein sequence ID" value="NMN99206.1"/>
    <property type="molecule type" value="Genomic_DNA"/>
</dbReference>
<dbReference type="AlphaFoldDB" id="A0A848KMV1"/>
<reference evidence="2 3" key="2">
    <citation type="submission" date="2020-06" db="EMBL/GenBank/DDBJ databases">
        <title>Antribacter stalactiti gen. nov., sp. nov., a new member of the family Nacardiaceae isolated from a cave.</title>
        <authorList>
            <person name="Kim I.S."/>
        </authorList>
    </citation>
    <scope>NUCLEOTIDE SEQUENCE [LARGE SCALE GENOMIC DNA]</scope>
    <source>
        <strain evidence="2 3">YC2-7</strain>
    </source>
</reference>
<proteinExistence type="predicted"/>
<dbReference type="Gene3D" id="3.10.450.50">
    <property type="match status" value="1"/>
</dbReference>
<evidence type="ECO:0000313" key="2">
    <source>
        <dbReference type="EMBL" id="NMN99206.1"/>
    </source>
</evidence>
<organism evidence="2 3">
    <name type="scientific">Antrihabitans stalactiti</name>
    <dbReference type="NCBI Taxonomy" id="2584121"/>
    <lineage>
        <taxon>Bacteria</taxon>
        <taxon>Bacillati</taxon>
        <taxon>Actinomycetota</taxon>
        <taxon>Actinomycetes</taxon>
        <taxon>Mycobacteriales</taxon>
        <taxon>Nocardiaceae</taxon>
        <taxon>Antrihabitans</taxon>
    </lineage>
</organism>
<sequence>MTNDQVARAFSGHRFDEAFDRLDENVVWNLIGYTRLEGRPAVVAACNGTTAGNVDVTTSWLRFVSTGDGDVVAVDAIGRYEGPDNVTAVSSCDIYEFTDGVVHTITSYTTEVNPDDYPLTGTRE</sequence>
<dbReference type="Pfam" id="PF12680">
    <property type="entry name" value="SnoaL_2"/>
    <property type="match status" value="1"/>
</dbReference>
<name>A0A848KMV1_9NOCA</name>
<keyword evidence="3" id="KW-1185">Reference proteome</keyword>
<dbReference type="InterPro" id="IPR037401">
    <property type="entry name" value="SnoaL-like"/>
</dbReference>
<dbReference type="RefSeq" id="WP_169594265.1">
    <property type="nucleotide sequence ID" value="NZ_VCQU01000015.1"/>
</dbReference>
<evidence type="ECO:0000313" key="3">
    <source>
        <dbReference type="Proteomes" id="UP000535543"/>
    </source>
</evidence>
<gene>
    <name evidence="2" type="ORF">FGL95_29705</name>
</gene>
<accession>A0A848KMV1</accession>
<feature type="domain" description="SnoaL-like" evidence="1">
    <location>
        <begin position="7"/>
        <end position="100"/>
    </location>
</feature>
<comment type="caution">
    <text evidence="2">The sequence shown here is derived from an EMBL/GenBank/DDBJ whole genome shotgun (WGS) entry which is preliminary data.</text>
</comment>